<evidence type="ECO:0000313" key="7">
    <source>
        <dbReference type="EMBL" id="HDD52693.1"/>
    </source>
</evidence>
<gene>
    <name evidence="7" type="primary">rpmC</name>
    <name evidence="7" type="ORF">ENF32_01320</name>
</gene>
<evidence type="ECO:0000256" key="2">
    <source>
        <dbReference type="ARBA" id="ARBA00022980"/>
    </source>
</evidence>
<dbReference type="SUPFAM" id="SSF46561">
    <property type="entry name" value="Ribosomal protein L29 (L29p)"/>
    <property type="match status" value="1"/>
</dbReference>
<evidence type="ECO:0000256" key="3">
    <source>
        <dbReference type="ARBA" id="ARBA00023274"/>
    </source>
</evidence>
<dbReference type="GO" id="GO:0005840">
    <property type="term" value="C:ribosome"/>
    <property type="evidence" value="ECO:0007669"/>
    <property type="project" value="UniProtKB-KW"/>
</dbReference>
<reference evidence="7" key="1">
    <citation type="journal article" date="2020" name="mSystems">
        <title>Genome- and Community-Level Interaction Insights into Carbon Utilization and Element Cycling Functions of Hydrothermarchaeota in Hydrothermal Sediment.</title>
        <authorList>
            <person name="Zhou Z."/>
            <person name="Liu Y."/>
            <person name="Xu W."/>
            <person name="Pan J."/>
            <person name="Luo Z.H."/>
            <person name="Li M."/>
        </authorList>
    </citation>
    <scope>NUCLEOTIDE SEQUENCE [LARGE SCALE GENOMIC DNA]</scope>
    <source>
        <strain evidence="7">HyVt-115</strain>
    </source>
</reference>
<keyword evidence="3" id="KW-0687">Ribonucleoprotein</keyword>
<evidence type="ECO:0000256" key="6">
    <source>
        <dbReference type="SAM" id="Coils"/>
    </source>
</evidence>
<keyword evidence="6" id="KW-0175">Coiled coil</keyword>
<dbReference type="Gene3D" id="1.10.287.310">
    <property type="match status" value="1"/>
</dbReference>
<dbReference type="AlphaFoldDB" id="A0A7C0U6D2"/>
<evidence type="ECO:0000256" key="1">
    <source>
        <dbReference type="ARBA" id="ARBA00009254"/>
    </source>
</evidence>
<protein>
    <recommendedName>
        <fullName evidence="4">Large ribosomal subunit protein uL29</fullName>
    </recommendedName>
    <alternativeName>
        <fullName evidence="5">50S ribosomal protein L29</fullName>
    </alternativeName>
</protein>
<organism evidence="7">
    <name type="scientific">Thermosulfidibacter takaii</name>
    <dbReference type="NCBI Taxonomy" id="412593"/>
    <lineage>
        <taxon>Bacteria</taxon>
        <taxon>Pseudomonadati</taxon>
        <taxon>Thermosulfidibacterota</taxon>
        <taxon>Thermosulfidibacteria</taxon>
        <taxon>Thermosulfidibacterales</taxon>
        <taxon>Thermosulfidibacteraceae</taxon>
    </lineage>
</organism>
<name>A0A7C0U6D2_9BACT</name>
<dbReference type="InterPro" id="IPR001854">
    <property type="entry name" value="Ribosomal_uL29"/>
</dbReference>
<comment type="caution">
    <text evidence="7">The sequence shown here is derived from an EMBL/GenBank/DDBJ whole genome shotgun (WGS) entry which is preliminary data.</text>
</comment>
<evidence type="ECO:0000256" key="5">
    <source>
        <dbReference type="ARBA" id="ARBA00035476"/>
    </source>
</evidence>
<dbReference type="NCBIfam" id="TIGR00012">
    <property type="entry name" value="L29"/>
    <property type="match status" value="1"/>
</dbReference>
<dbReference type="GO" id="GO:0003735">
    <property type="term" value="F:structural constituent of ribosome"/>
    <property type="evidence" value="ECO:0007669"/>
    <property type="project" value="InterPro"/>
</dbReference>
<dbReference type="EMBL" id="DQWS01000050">
    <property type="protein sequence ID" value="HDD52693.1"/>
    <property type="molecule type" value="Genomic_DNA"/>
</dbReference>
<dbReference type="InterPro" id="IPR036049">
    <property type="entry name" value="Ribosomal_uL29_sf"/>
</dbReference>
<feature type="non-terminal residue" evidence="7">
    <location>
        <position position="33"/>
    </location>
</feature>
<dbReference type="GO" id="GO:1990904">
    <property type="term" value="C:ribonucleoprotein complex"/>
    <property type="evidence" value="ECO:0007669"/>
    <property type="project" value="UniProtKB-KW"/>
</dbReference>
<dbReference type="Pfam" id="PF00831">
    <property type="entry name" value="Ribosomal_L29"/>
    <property type="match status" value="1"/>
</dbReference>
<feature type="coiled-coil region" evidence="6">
    <location>
        <begin position="4"/>
        <end position="31"/>
    </location>
</feature>
<comment type="similarity">
    <text evidence="1">Belongs to the universal ribosomal protein uL29 family.</text>
</comment>
<dbReference type="GO" id="GO:0006412">
    <property type="term" value="P:translation"/>
    <property type="evidence" value="ECO:0007669"/>
    <property type="project" value="InterPro"/>
</dbReference>
<sequence length="33" mass="4034">MRAAELRTMTVEELRNKEEELKREILTLRFQKA</sequence>
<proteinExistence type="inferred from homology"/>
<keyword evidence="2 7" id="KW-0689">Ribosomal protein</keyword>
<dbReference type="Proteomes" id="UP000885690">
    <property type="component" value="Unassembled WGS sequence"/>
</dbReference>
<accession>A0A7C0U6D2</accession>
<evidence type="ECO:0000256" key="4">
    <source>
        <dbReference type="ARBA" id="ARBA00035204"/>
    </source>
</evidence>